<keyword evidence="2" id="KW-0812">Transmembrane</keyword>
<dbReference type="AlphaFoldDB" id="A0A438MAJ1"/>
<sequence>MAGSPSSHDSGVTPDRGSPPRMPRWVKAAVLIVGILLLLFAVMRITGLGGEHGPGRHMPAGIGLTDQRGGV</sequence>
<keyword evidence="4" id="KW-1185">Reference proteome</keyword>
<feature type="transmembrane region" description="Helical" evidence="2">
    <location>
        <begin position="25"/>
        <end position="46"/>
    </location>
</feature>
<dbReference type="Proteomes" id="UP000284824">
    <property type="component" value="Unassembled WGS sequence"/>
</dbReference>
<reference evidence="3 4" key="1">
    <citation type="submission" date="2019-01" db="EMBL/GenBank/DDBJ databases">
        <title>Sequencing the genomes of 1000 actinobacteria strains.</title>
        <authorList>
            <person name="Klenk H.-P."/>
        </authorList>
    </citation>
    <scope>NUCLEOTIDE SEQUENCE [LARGE SCALE GENOMIC DNA]</scope>
    <source>
        <strain evidence="3 4">DSM 43925</strain>
    </source>
</reference>
<comment type="caution">
    <text evidence="3">The sequence shown here is derived from an EMBL/GenBank/DDBJ whole genome shotgun (WGS) entry which is preliminary data.</text>
</comment>
<name>A0A438MAJ1_9ACTN</name>
<proteinExistence type="predicted"/>
<keyword evidence="2" id="KW-1133">Transmembrane helix</keyword>
<feature type="region of interest" description="Disordered" evidence="1">
    <location>
        <begin position="49"/>
        <end position="71"/>
    </location>
</feature>
<gene>
    <name evidence="3" type="ORF">EDD27_5356</name>
</gene>
<keyword evidence="2" id="KW-0472">Membrane</keyword>
<organism evidence="3 4">
    <name type="scientific">Nonomuraea polychroma</name>
    <dbReference type="NCBI Taxonomy" id="46176"/>
    <lineage>
        <taxon>Bacteria</taxon>
        <taxon>Bacillati</taxon>
        <taxon>Actinomycetota</taxon>
        <taxon>Actinomycetes</taxon>
        <taxon>Streptosporangiales</taxon>
        <taxon>Streptosporangiaceae</taxon>
        <taxon>Nonomuraea</taxon>
    </lineage>
</organism>
<accession>A0A438MAJ1</accession>
<evidence type="ECO:0000256" key="2">
    <source>
        <dbReference type="SAM" id="Phobius"/>
    </source>
</evidence>
<evidence type="ECO:0000313" key="3">
    <source>
        <dbReference type="EMBL" id="RVX42708.1"/>
    </source>
</evidence>
<feature type="compositionally biased region" description="Polar residues" evidence="1">
    <location>
        <begin position="1"/>
        <end position="10"/>
    </location>
</feature>
<feature type="region of interest" description="Disordered" evidence="1">
    <location>
        <begin position="1"/>
        <end position="22"/>
    </location>
</feature>
<protein>
    <submittedName>
        <fullName evidence="3">Uncharacterized protein</fullName>
    </submittedName>
</protein>
<dbReference type="EMBL" id="SAUN01000001">
    <property type="protein sequence ID" value="RVX42708.1"/>
    <property type="molecule type" value="Genomic_DNA"/>
</dbReference>
<evidence type="ECO:0000313" key="4">
    <source>
        <dbReference type="Proteomes" id="UP000284824"/>
    </source>
</evidence>
<dbReference type="RefSeq" id="WP_127934754.1">
    <property type="nucleotide sequence ID" value="NZ_SAUN01000001.1"/>
</dbReference>
<evidence type="ECO:0000256" key="1">
    <source>
        <dbReference type="SAM" id="MobiDB-lite"/>
    </source>
</evidence>